<dbReference type="GO" id="GO:0005886">
    <property type="term" value="C:plasma membrane"/>
    <property type="evidence" value="ECO:0007669"/>
    <property type="project" value="UniProtKB-SubCell"/>
</dbReference>
<dbReference type="Proteomes" id="UP000196053">
    <property type="component" value="Chromosome I"/>
</dbReference>
<sequence length="350" mass="40425">MKAGIGSAVAIIVAESLGLLFSTSAGIITLLTIYDTKKETLLVAAKRLVAFILAISISYILFNTLGYNPWVYGIFIVLFVGLSYLFNIKDGIAMNAVLMTHFLVEERIDWPLLVNELTILGIGMGIGIIINMIMPNYKKQIRIKQEILEEKIRMILKTMAIALKDKKACLVQGISFEDDYKEKPIDRDKKPSKMVLPEEKPELLYEQIIIDFRDLDLFLEELIKKAYEDAGNNLLSNTRYLISYLEMRSHQIEVLKKISLLITDIPVLLKQSMPLADFIEEIAENFHETNNVKGLLEDLKKLYDHYKKYKLPVTREEFEYRATLFEILKELEYFLKIKRKFMLEMARGGY</sequence>
<dbReference type="InterPro" id="IPR038323">
    <property type="entry name" value="ArAE_1_C_sf"/>
</dbReference>
<feature type="transmembrane region" description="Helical" evidence="6">
    <location>
        <begin position="40"/>
        <end position="62"/>
    </location>
</feature>
<evidence type="ECO:0000313" key="8">
    <source>
        <dbReference type="EMBL" id="CUH92476.1"/>
    </source>
</evidence>
<dbReference type="KEGG" id="hsd:SD1D_0929"/>
<evidence type="ECO:0000256" key="2">
    <source>
        <dbReference type="ARBA" id="ARBA00022475"/>
    </source>
</evidence>
<feature type="transmembrane region" description="Helical" evidence="6">
    <location>
        <begin position="108"/>
        <end position="134"/>
    </location>
</feature>
<evidence type="ECO:0000256" key="6">
    <source>
        <dbReference type="SAM" id="Phobius"/>
    </source>
</evidence>
<evidence type="ECO:0000256" key="5">
    <source>
        <dbReference type="ARBA" id="ARBA00023136"/>
    </source>
</evidence>
<evidence type="ECO:0000259" key="7">
    <source>
        <dbReference type="Pfam" id="PF11728"/>
    </source>
</evidence>
<organism evidence="8 9">
    <name type="scientific">Herbinix luporum</name>
    <dbReference type="NCBI Taxonomy" id="1679721"/>
    <lineage>
        <taxon>Bacteria</taxon>
        <taxon>Bacillati</taxon>
        <taxon>Bacillota</taxon>
        <taxon>Clostridia</taxon>
        <taxon>Lachnospirales</taxon>
        <taxon>Lachnospiraceae</taxon>
        <taxon>Herbinix</taxon>
    </lineage>
</organism>
<dbReference type="InterPro" id="IPR021062">
    <property type="entry name" value="ArAE_1_C"/>
</dbReference>
<evidence type="ECO:0000313" key="9">
    <source>
        <dbReference type="Proteomes" id="UP000196053"/>
    </source>
</evidence>
<dbReference type="Pfam" id="PF11728">
    <property type="entry name" value="ArAE_1_C"/>
    <property type="match status" value="1"/>
</dbReference>
<keyword evidence="2" id="KW-1003">Cell membrane</keyword>
<comment type="subcellular location">
    <subcellularLocation>
        <location evidence="1">Cell membrane</location>
        <topology evidence="1">Multi-pass membrane protein</topology>
    </subcellularLocation>
</comment>
<evidence type="ECO:0000256" key="3">
    <source>
        <dbReference type="ARBA" id="ARBA00022692"/>
    </source>
</evidence>
<dbReference type="InterPro" id="IPR052984">
    <property type="entry name" value="UPF0421"/>
</dbReference>
<reference evidence="9" key="1">
    <citation type="submission" date="2015-09" db="EMBL/GenBank/DDBJ databases">
        <authorList>
            <person name="Wibberg D."/>
        </authorList>
    </citation>
    <scope>NUCLEOTIDE SEQUENCE [LARGE SCALE GENOMIC DNA]</scope>
    <source>
        <strain evidence="9">SD1D</strain>
    </source>
</reference>
<dbReference type="InterPro" id="IPR010343">
    <property type="entry name" value="ArAE_1"/>
</dbReference>
<feature type="transmembrane region" description="Helical" evidence="6">
    <location>
        <begin position="69"/>
        <end position="88"/>
    </location>
</feature>
<gene>
    <name evidence="8" type="ORF">SD1D_0929</name>
</gene>
<proteinExistence type="predicted"/>
<evidence type="ECO:0000256" key="4">
    <source>
        <dbReference type="ARBA" id="ARBA00022989"/>
    </source>
</evidence>
<dbReference type="Gene3D" id="1.20.120.940">
    <property type="entry name" value="Putative aromatic acid exporter, C-terminal domain"/>
    <property type="match status" value="1"/>
</dbReference>
<dbReference type="AlphaFoldDB" id="A0A0K8J486"/>
<feature type="domain" description="Putative aromatic acid exporter C-terminal" evidence="7">
    <location>
        <begin position="213"/>
        <end position="339"/>
    </location>
</feature>
<dbReference type="EMBL" id="LN879430">
    <property type="protein sequence ID" value="CUH92476.1"/>
    <property type="molecule type" value="Genomic_DNA"/>
</dbReference>
<dbReference type="Pfam" id="PF06081">
    <property type="entry name" value="ArAE_1"/>
    <property type="match status" value="1"/>
</dbReference>
<keyword evidence="3 6" id="KW-0812">Transmembrane</keyword>
<dbReference type="PANTHER" id="PTHR40064:SF1">
    <property type="entry name" value="MEMBRANE PROTEIN"/>
    <property type="match status" value="1"/>
</dbReference>
<evidence type="ECO:0000256" key="1">
    <source>
        <dbReference type="ARBA" id="ARBA00004651"/>
    </source>
</evidence>
<accession>A0A0K8J486</accession>
<feature type="transmembrane region" description="Helical" evidence="6">
    <location>
        <begin position="12"/>
        <end position="34"/>
    </location>
</feature>
<protein>
    <submittedName>
        <fullName evidence="8">Putative membrane protein</fullName>
    </submittedName>
</protein>
<dbReference type="PANTHER" id="PTHR40064">
    <property type="entry name" value="MEMBRANE PROTEIN-RELATED"/>
    <property type="match status" value="1"/>
</dbReference>
<keyword evidence="9" id="KW-1185">Reference proteome</keyword>
<name>A0A0K8J486_9FIRM</name>
<keyword evidence="5 6" id="KW-0472">Membrane</keyword>
<keyword evidence="4 6" id="KW-1133">Transmembrane helix</keyword>